<comment type="caution">
    <text evidence="2">The sequence shown here is derived from an EMBL/GenBank/DDBJ whole genome shotgun (WGS) entry which is preliminary data.</text>
</comment>
<evidence type="ECO:0000256" key="1">
    <source>
        <dbReference type="SAM" id="MobiDB-lite"/>
    </source>
</evidence>
<dbReference type="AlphaFoldDB" id="A0AAE0BWJ6"/>
<name>A0AAE0BWJ6_9CHLO</name>
<feature type="region of interest" description="Disordered" evidence="1">
    <location>
        <begin position="254"/>
        <end position="278"/>
    </location>
</feature>
<accession>A0AAE0BWJ6</accession>
<evidence type="ECO:0000313" key="2">
    <source>
        <dbReference type="EMBL" id="KAK3243072.1"/>
    </source>
</evidence>
<evidence type="ECO:0000313" key="3">
    <source>
        <dbReference type="Proteomes" id="UP001190700"/>
    </source>
</evidence>
<feature type="compositionally biased region" description="Basic residues" evidence="1">
    <location>
        <begin position="269"/>
        <end position="278"/>
    </location>
</feature>
<reference evidence="2 3" key="1">
    <citation type="journal article" date="2015" name="Genome Biol. Evol.">
        <title>Comparative Genomics of a Bacterivorous Green Alga Reveals Evolutionary Causalities and Consequences of Phago-Mixotrophic Mode of Nutrition.</title>
        <authorList>
            <person name="Burns J.A."/>
            <person name="Paasch A."/>
            <person name="Narechania A."/>
            <person name="Kim E."/>
        </authorList>
    </citation>
    <scope>NUCLEOTIDE SEQUENCE [LARGE SCALE GENOMIC DNA]</scope>
    <source>
        <strain evidence="2 3">PLY_AMNH</strain>
    </source>
</reference>
<sequence length="278" mass="31325">MTSRREAFPCFGARRSGEIDRCAIGRIAEACASRNETSLRTASADLVLLARSIPSVGSSYRFESNPMACILAYVGQHFRLLPINRANASTLFADTLDTLDRCEKRVPWRASPVPSCEKKRMLNRLLMGYSVITSALMDACRSGRTEGEGDALSARCISILLATVMRDVHEGPFVRYFATASLYKRSDFAPIRLCHGRAHRKRGTVLLIYESNASSELLSDTYRFLQAKGELFCRFVERTETLARRCSDGDMLAEGKKERPVKRPSIDHLRRRRSCRDE</sequence>
<gene>
    <name evidence="2" type="ORF">CYMTET_47214</name>
</gene>
<dbReference type="EMBL" id="LGRX02033085">
    <property type="protein sequence ID" value="KAK3243072.1"/>
    <property type="molecule type" value="Genomic_DNA"/>
</dbReference>
<proteinExistence type="predicted"/>
<protein>
    <submittedName>
        <fullName evidence="2">Uncharacterized protein</fullName>
    </submittedName>
</protein>
<organism evidence="2 3">
    <name type="scientific">Cymbomonas tetramitiformis</name>
    <dbReference type="NCBI Taxonomy" id="36881"/>
    <lineage>
        <taxon>Eukaryota</taxon>
        <taxon>Viridiplantae</taxon>
        <taxon>Chlorophyta</taxon>
        <taxon>Pyramimonadophyceae</taxon>
        <taxon>Pyramimonadales</taxon>
        <taxon>Pyramimonadaceae</taxon>
        <taxon>Cymbomonas</taxon>
    </lineage>
</organism>
<keyword evidence="3" id="KW-1185">Reference proteome</keyword>
<dbReference type="Proteomes" id="UP001190700">
    <property type="component" value="Unassembled WGS sequence"/>
</dbReference>